<reference evidence="2 3" key="1">
    <citation type="submission" date="2016-10" db="EMBL/GenBank/DDBJ databases">
        <authorList>
            <person name="de Groot N.N."/>
        </authorList>
    </citation>
    <scope>NUCLEOTIDE SEQUENCE [LARGE SCALE GENOMIC DNA]</scope>
    <source>
        <strain evidence="2 3">DSM 29439</strain>
    </source>
</reference>
<dbReference type="EMBL" id="FOJB01000001">
    <property type="protein sequence ID" value="SEW26442.1"/>
    <property type="molecule type" value="Genomic_DNA"/>
</dbReference>
<dbReference type="InterPro" id="IPR016786">
    <property type="entry name" value="YdeI_bac"/>
</dbReference>
<name>A0A1I0QH93_9RHOB</name>
<dbReference type="STRING" id="1173584.SAMN05444851_2566"/>
<evidence type="ECO:0000259" key="1">
    <source>
        <dbReference type="Pfam" id="PF08818"/>
    </source>
</evidence>
<dbReference type="InterPro" id="IPR014922">
    <property type="entry name" value="YdhG-like"/>
</dbReference>
<feature type="domain" description="YdhG-like" evidence="1">
    <location>
        <begin position="31"/>
        <end position="126"/>
    </location>
</feature>
<organism evidence="2 3">
    <name type="scientific">Aliiroseovarius sediminilitoris</name>
    <dbReference type="NCBI Taxonomy" id="1173584"/>
    <lineage>
        <taxon>Bacteria</taxon>
        <taxon>Pseudomonadati</taxon>
        <taxon>Pseudomonadota</taxon>
        <taxon>Alphaproteobacteria</taxon>
        <taxon>Rhodobacterales</taxon>
        <taxon>Paracoccaceae</taxon>
        <taxon>Aliiroseovarius</taxon>
    </lineage>
</organism>
<dbReference type="Proteomes" id="UP000199650">
    <property type="component" value="Unassembled WGS sequence"/>
</dbReference>
<protein>
    <submittedName>
        <fullName evidence="2">Uncharacterized conserved protein YdeI, YjbR/CyaY-like superfamily, DUF1801 family</fullName>
    </submittedName>
</protein>
<dbReference type="RefSeq" id="WP_091431096.1">
    <property type="nucleotide sequence ID" value="NZ_FOJB01000001.1"/>
</dbReference>
<dbReference type="OrthoDB" id="214150at2"/>
<dbReference type="AlphaFoldDB" id="A0A1I0QH93"/>
<proteinExistence type="predicted"/>
<sequence>MITDIEDYFAKGCGRCKRFETLDCSTQVWANGLRDLRGLCRDVGLTERVKWGHPCYLRGDRNIAIIGAFRSDFRLTFFNAALMKDPQHVLEKPGPNTQNPCLIRFTATAQVAKMNAVIRSYLAEAVSYADAGVNPPRTDTAFELPDELIEVLAADPELAAAFDALTPGRQRSYVINLGAAKQSATRLARIDRFRDNIILGKGANER</sequence>
<gene>
    <name evidence="2" type="ORF">SAMN05444851_2566</name>
</gene>
<evidence type="ECO:0000313" key="2">
    <source>
        <dbReference type="EMBL" id="SEW26442.1"/>
    </source>
</evidence>
<evidence type="ECO:0000313" key="3">
    <source>
        <dbReference type="Proteomes" id="UP000199650"/>
    </source>
</evidence>
<accession>A0A1I0QH93</accession>
<keyword evidence="3" id="KW-1185">Reference proteome</keyword>
<dbReference type="PIRSF" id="PIRSF021308">
    <property type="entry name" value="UCP021308"/>
    <property type="match status" value="1"/>
</dbReference>
<dbReference type="Pfam" id="PF13376">
    <property type="entry name" value="OmdA"/>
    <property type="match status" value="1"/>
</dbReference>
<dbReference type="SUPFAM" id="SSF159888">
    <property type="entry name" value="YdhG-like"/>
    <property type="match status" value="1"/>
</dbReference>
<dbReference type="Pfam" id="PF08818">
    <property type="entry name" value="DUF1801"/>
    <property type="match status" value="1"/>
</dbReference>